<dbReference type="SUPFAM" id="SSF52540">
    <property type="entry name" value="P-loop containing nucleoside triphosphate hydrolases"/>
    <property type="match status" value="1"/>
</dbReference>
<dbReference type="Gene3D" id="3.40.50.300">
    <property type="entry name" value="P-loop containing nucleotide triphosphate hydrolases"/>
    <property type="match status" value="1"/>
</dbReference>
<evidence type="ECO:0000313" key="10">
    <source>
        <dbReference type="Proteomes" id="UP000199668"/>
    </source>
</evidence>
<dbReference type="InterPro" id="IPR050086">
    <property type="entry name" value="MetN_ABC_transporter-like"/>
</dbReference>
<dbReference type="PROSITE" id="PS00211">
    <property type="entry name" value="ABC_TRANSPORTER_1"/>
    <property type="match status" value="1"/>
</dbReference>
<reference evidence="9 10" key="1">
    <citation type="submission" date="2016-10" db="EMBL/GenBank/DDBJ databases">
        <authorList>
            <person name="de Groot N.N."/>
        </authorList>
    </citation>
    <scope>NUCLEOTIDE SEQUENCE [LARGE SCALE GENOMIC DNA]</scope>
    <source>
        <strain evidence="9 10">CGMCC 1.6134</strain>
    </source>
</reference>
<evidence type="ECO:0000256" key="7">
    <source>
        <dbReference type="ARBA" id="ARBA00023136"/>
    </source>
</evidence>
<keyword evidence="10" id="KW-1185">Reference proteome</keyword>
<name>A0A1I4K7J2_9BACI</name>
<keyword evidence="6" id="KW-1278">Translocase</keyword>
<dbReference type="PROSITE" id="PS50893">
    <property type="entry name" value="ABC_TRANSPORTER_2"/>
    <property type="match status" value="1"/>
</dbReference>
<sequence length="249" mass="27483">MIELDDVTVYYPKAEEPAVSRVNLSLQPGEFVCVLGPSGAGKSTLIRTINALQPVTYGQVLIQGENVDEMSEAQKRAWRSRAGMIFQHFHLIPRLTVQQNVLTGLFGKRRAFLNAAGFFSQREKEKAERVLKKVGLVDMARRRVEALSGGQKQRVGIARALMQEPEVFLGDEPVASLDPGTARSVFGILKDVHDKQQLMSLINVHDVALAKSFATRVIGLVGGEMIYDGPPDKLDSRNLEMIYGKAIHA</sequence>
<dbReference type="NCBIfam" id="TIGR02315">
    <property type="entry name" value="ABC_phnC"/>
    <property type="match status" value="1"/>
</dbReference>
<gene>
    <name evidence="9" type="ORF">SAMN04488054_104153</name>
</gene>
<keyword evidence="3" id="KW-0547">Nucleotide-binding</keyword>
<dbReference type="RefSeq" id="WP_090926025.1">
    <property type="nucleotide sequence ID" value="NZ_FOTY01000004.1"/>
</dbReference>
<protein>
    <submittedName>
        <fullName evidence="9">Phosphonate transport system ATP-binding protein</fullName>
    </submittedName>
</protein>
<dbReference type="InterPro" id="IPR003439">
    <property type="entry name" value="ABC_transporter-like_ATP-bd"/>
</dbReference>
<evidence type="ECO:0000256" key="6">
    <source>
        <dbReference type="ARBA" id="ARBA00022967"/>
    </source>
</evidence>
<dbReference type="GO" id="GO:0016020">
    <property type="term" value="C:membrane"/>
    <property type="evidence" value="ECO:0007669"/>
    <property type="project" value="InterPro"/>
</dbReference>
<evidence type="ECO:0000256" key="5">
    <source>
        <dbReference type="ARBA" id="ARBA00022885"/>
    </source>
</evidence>
<dbReference type="Proteomes" id="UP000199668">
    <property type="component" value="Unassembled WGS sequence"/>
</dbReference>
<dbReference type="GO" id="GO:0015416">
    <property type="term" value="F:ABC-type phosphonate transporter activity"/>
    <property type="evidence" value="ECO:0007669"/>
    <property type="project" value="InterPro"/>
</dbReference>
<keyword evidence="7" id="KW-0472">Membrane</keyword>
<evidence type="ECO:0000256" key="3">
    <source>
        <dbReference type="ARBA" id="ARBA00022741"/>
    </source>
</evidence>
<dbReference type="GO" id="GO:0016887">
    <property type="term" value="F:ATP hydrolysis activity"/>
    <property type="evidence" value="ECO:0007669"/>
    <property type="project" value="InterPro"/>
</dbReference>
<dbReference type="PANTHER" id="PTHR43166">
    <property type="entry name" value="AMINO ACID IMPORT ATP-BINDING PROTEIN"/>
    <property type="match status" value="1"/>
</dbReference>
<dbReference type="InterPro" id="IPR027417">
    <property type="entry name" value="P-loop_NTPase"/>
</dbReference>
<dbReference type="STRING" id="266892.SAMN04488054_104153"/>
<dbReference type="InterPro" id="IPR003593">
    <property type="entry name" value="AAA+_ATPase"/>
</dbReference>
<evidence type="ECO:0000256" key="1">
    <source>
        <dbReference type="ARBA" id="ARBA00022448"/>
    </source>
</evidence>
<dbReference type="GO" id="GO:0005524">
    <property type="term" value="F:ATP binding"/>
    <property type="evidence" value="ECO:0007669"/>
    <property type="project" value="UniProtKB-KW"/>
</dbReference>
<dbReference type="InterPro" id="IPR012693">
    <property type="entry name" value="ABC_transpr_PhnC"/>
</dbReference>
<keyword evidence="2" id="KW-1003">Cell membrane</keyword>
<dbReference type="EMBL" id="FOTY01000004">
    <property type="protein sequence ID" value="SFL74513.1"/>
    <property type="molecule type" value="Genomic_DNA"/>
</dbReference>
<dbReference type="InterPro" id="IPR017871">
    <property type="entry name" value="ABC_transporter-like_CS"/>
</dbReference>
<organism evidence="9 10">
    <name type="scientific">Salibacterium qingdaonense</name>
    <dbReference type="NCBI Taxonomy" id="266892"/>
    <lineage>
        <taxon>Bacteria</taxon>
        <taxon>Bacillati</taxon>
        <taxon>Bacillota</taxon>
        <taxon>Bacilli</taxon>
        <taxon>Bacillales</taxon>
        <taxon>Bacillaceae</taxon>
    </lineage>
</organism>
<proteinExistence type="predicted"/>
<accession>A0A1I4K7J2</accession>
<feature type="domain" description="ABC transporter" evidence="8">
    <location>
        <begin position="2"/>
        <end position="247"/>
    </location>
</feature>
<dbReference type="OrthoDB" id="9802264at2"/>
<evidence type="ECO:0000256" key="2">
    <source>
        <dbReference type="ARBA" id="ARBA00022475"/>
    </source>
</evidence>
<evidence type="ECO:0000259" key="8">
    <source>
        <dbReference type="PROSITE" id="PS50893"/>
    </source>
</evidence>
<evidence type="ECO:0000313" key="9">
    <source>
        <dbReference type="EMBL" id="SFL74513.1"/>
    </source>
</evidence>
<dbReference type="PANTHER" id="PTHR43166:SF6">
    <property type="entry name" value="PHOSPHONATES IMPORT ATP-BINDING PROTEIN PHNC"/>
    <property type="match status" value="1"/>
</dbReference>
<keyword evidence="1" id="KW-0813">Transport</keyword>
<keyword evidence="5" id="KW-0918">Phosphonate transport</keyword>
<dbReference type="CDD" id="cd03256">
    <property type="entry name" value="ABC_PhnC_transporter"/>
    <property type="match status" value="1"/>
</dbReference>
<dbReference type="SMART" id="SM00382">
    <property type="entry name" value="AAA"/>
    <property type="match status" value="1"/>
</dbReference>
<dbReference type="Pfam" id="PF00005">
    <property type="entry name" value="ABC_tran"/>
    <property type="match status" value="1"/>
</dbReference>
<dbReference type="AlphaFoldDB" id="A0A1I4K7J2"/>
<keyword evidence="4 9" id="KW-0067">ATP-binding</keyword>
<evidence type="ECO:0000256" key="4">
    <source>
        <dbReference type="ARBA" id="ARBA00022840"/>
    </source>
</evidence>